<evidence type="ECO:0000313" key="3">
    <source>
        <dbReference type="Proteomes" id="UP000502260"/>
    </source>
</evidence>
<accession>A0A6F8VBB0</accession>
<dbReference type="Gene3D" id="3.10.129.10">
    <property type="entry name" value="Hotdog Thioesterase"/>
    <property type="match status" value="1"/>
</dbReference>
<dbReference type="CDD" id="cd00586">
    <property type="entry name" value="4HBT"/>
    <property type="match status" value="1"/>
</dbReference>
<name>A0A6F8VBB0_9PROT</name>
<sequence>MEYEYRFQVRLHDTDHAGVVFFAHLFTHAHDAYEAFMASVGLGLGALIADGVRLPVAHADADYLLPLHHGEEVAVTLAIAELGRTSFTVAYEFRCDGELRARLRTVHVFLDTQSGRPADLPQDMRAQLGPFGLEDD</sequence>
<dbReference type="InterPro" id="IPR050563">
    <property type="entry name" value="4-hydroxybenzoyl-CoA_TE"/>
</dbReference>
<dbReference type="AlphaFoldDB" id="A0A6F8VBB0"/>
<keyword evidence="1 2" id="KW-0378">Hydrolase</keyword>
<proteinExistence type="predicted"/>
<dbReference type="Proteomes" id="UP000502260">
    <property type="component" value="Chromosome"/>
</dbReference>
<dbReference type="InterPro" id="IPR029069">
    <property type="entry name" value="HotDog_dom_sf"/>
</dbReference>
<evidence type="ECO:0000313" key="2">
    <source>
        <dbReference type="EMBL" id="BCB26252.1"/>
    </source>
</evidence>
<keyword evidence="3" id="KW-1185">Reference proteome</keyword>
<evidence type="ECO:0000256" key="1">
    <source>
        <dbReference type="ARBA" id="ARBA00022801"/>
    </source>
</evidence>
<dbReference type="SUPFAM" id="SSF54637">
    <property type="entry name" value="Thioesterase/thiol ester dehydrase-isomerase"/>
    <property type="match status" value="1"/>
</dbReference>
<protein>
    <submittedName>
        <fullName evidence="2">1,4-dihydroxy-2-naphthoyl-CoA hydrolase</fullName>
    </submittedName>
</protein>
<dbReference type="PANTHER" id="PTHR31793:SF37">
    <property type="entry name" value="ACYL-COA THIOESTER HYDROLASE YBGC"/>
    <property type="match status" value="1"/>
</dbReference>
<dbReference type="EMBL" id="AP022853">
    <property type="protein sequence ID" value="BCB26252.1"/>
    <property type="molecule type" value="Genomic_DNA"/>
</dbReference>
<organism evidence="2 3">
    <name type="scientific">Sulfurimicrobium lacus</name>
    <dbReference type="NCBI Taxonomy" id="2715678"/>
    <lineage>
        <taxon>Bacteria</taxon>
        <taxon>Pseudomonadati</taxon>
        <taxon>Pseudomonadota</taxon>
        <taxon>Betaproteobacteria</taxon>
        <taxon>Nitrosomonadales</taxon>
        <taxon>Sulfuricellaceae</taxon>
        <taxon>Sulfurimicrobium</taxon>
    </lineage>
</organism>
<dbReference type="Pfam" id="PF13279">
    <property type="entry name" value="4HBT_2"/>
    <property type="match status" value="1"/>
</dbReference>
<dbReference type="GO" id="GO:0047617">
    <property type="term" value="F:fatty acyl-CoA hydrolase activity"/>
    <property type="evidence" value="ECO:0007669"/>
    <property type="project" value="TreeGrafter"/>
</dbReference>
<gene>
    <name evidence="2" type="ORF">SKTS_11380</name>
</gene>
<dbReference type="KEGG" id="slac:SKTS_11380"/>
<dbReference type="PANTHER" id="PTHR31793">
    <property type="entry name" value="4-HYDROXYBENZOYL-COA THIOESTERASE FAMILY MEMBER"/>
    <property type="match status" value="1"/>
</dbReference>
<reference evidence="3" key="1">
    <citation type="submission" date="2020-03" db="EMBL/GenBank/DDBJ databases">
        <title>Complete genome sequence of sulfur-oxidizing bacterium skT11.</title>
        <authorList>
            <person name="Kanda M."/>
            <person name="Kojima H."/>
            <person name="Fukui M."/>
        </authorList>
    </citation>
    <scope>NUCLEOTIDE SEQUENCE [LARGE SCALE GENOMIC DNA]</scope>
    <source>
        <strain evidence="3">skT11</strain>
    </source>
</reference>